<feature type="non-terminal residue" evidence="1">
    <location>
        <position position="66"/>
    </location>
</feature>
<name>A0A9N7VRW4_PLEPL</name>
<sequence>MPEDLGTGRRSSSLLLLSSSFRSGGGTRLQLRRQAEVTGTRSPAAWRWQPAELGGRAQSFPTARLS</sequence>
<evidence type="ECO:0000313" key="1">
    <source>
        <dbReference type="EMBL" id="CAB1453206.1"/>
    </source>
</evidence>
<dbReference type="EMBL" id="CADEAL010004161">
    <property type="protein sequence ID" value="CAB1453206.1"/>
    <property type="molecule type" value="Genomic_DNA"/>
</dbReference>
<comment type="caution">
    <text evidence="1">The sequence shown here is derived from an EMBL/GenBank/DDBJ whole genome shotgun (WGS) entry which is preliminary data.</text>
</comment>
<proteinExistence type="predicted"/>
<protein>
    <submittedName>
        <fullName evidence="1">Uncharacterized protein</fullName>
    </submittedName>
</protein>
<dbReference type="Proteomes" id="UP001153269">
    <property type="component" value="Unassembled WGS sequence"/>
</dbReference>
<gene>
    <name evidence="1" type="ORF">PLEPLA_LOCUS40956</name>
</gene>
<dbReference type="AlphaFoldDB" id="A0A9N7VRW4"/>
<reference evidence="1" key="1">
    <citation type="submission" date="2020-03" db="EMBL/GenBank/DDBJ databases">
        <authorList>
            <person name="Weist P."/>
        </authorList>
    </citation>
    <scope>NUCLEOTIDE SEQUENCE</scope>
</reference>
<accession>A0A9N7VRW4</accession>
<organism evidence="1 2">
    <name type="scientific">Pleuronectes platessa</name>
    <name type="common">European plaice</name>
    <dbReference type="NCBI Taxonomy" id="8262"/>
    <lineage>
        <taxon>Eukaryota</taxon>
        <taxon>Metazoa</taxon>
        <taxon>Chordata</taxon>
        <taxon>Craniata</taxon>
        <taxon>Vertebrata</taxon>
        <taxon>Euteleostomi</taxon>
        <taxon>Actinopterygii</taxon>
        <taxon>Neopterygii</taxon>
        <taxon>Teleostei</taxon>
        <taxon>Neoteleostei</taxon>
        <taxon>Acanthomorphata</taxon>
        <taxon>Carangaria</taxon>
        <taxon>Pleuronectiformes</taxon>
        <taxon>Pleuronectoidei</taxon>
        <taxon>Pleuronectidae</taxon>
        <taxon>Pleuronectes</taxon>
    </lineage>
</organism>
<keyword evidence="2" id="KW-1185">Reference proteome</keyword>
<evidence type="ECO:0000313" key="2">
    <source>
        <dbReference type="Proteomes" id="UP001153269"/>
    </source>
</evidence>